<accession>A0A4W3IV91</accession>
<reference evidence="6" key="3">
    <citation type="journal article" date="2014" name="Nature">
        <title>Elephant shark genome provides unique insights into gnathostome evolution.</title>
        <authorList>
            <consortium name="International Elephant Shark Genome Sequencing Consortium"/>
            <person name="Venkatesh B."/>
            <person name="Lee A.P."/>
            <person name="Ravi V."/>
            <person name="Maurya A.K."/>
            <person name="Lian M.M."/>
            <person name="Swann J.B."/>
            <person name="Ohta Y."/>
            <person name="Flajnik M.F."/>
            <person name="Sutoh Y."/>
            <person name="Kasahara M."/>
            <person name="Hoon S."/>
            <person name="Gangu V."/>
            <person name="Roy S.W."/>
            <person name="Irimia M."/>
            <person name="Korzh V."/>
            <person name="Kondrychyn I."/>
            <person name="Lim Z.W."/>
            <person name="Tay B.H."/>
            <person name="Tohari S."/>
            <person name="Kong K.W."/>
            <person name="Ho S."/>
            <person name="Lorente-Galdos B."/>
            <person name="Quilez J."/>
            <person name="Marques-Bonet T."/>
            <person name="Raney B.J."/>
            <person name="Ingham P.W."/>
            <person name="Tay A."/>
            <person name="Hillier L.W."/>
            <person name="Minx P."/>
            <person name="Boehm T."/>
            <person name="Wilson R.K."/>
            <person name="Brenner S."/>
            <person name="Warren W.C."/>
        </authorList>
    </citation>
    <scope>NUCLEOTIDE SEQUENCE [LARGE SCALE GENOMIC DNA]</scope>
</reference>
<dbReference type="InterPro" id="IPR002083">
    <property type="entry name" value="MATH/TRAF_dom"/>
</dbReference>
<dbReference type="AlphaFoldDB" id="A0A4W3IV91"/>
<evidence type="ECO:0000259" key="4">
    <source>
        <dbReference type="PROSITE" id="PS51864"/>
    </source>
</evidence>
<dbReference type="InterPro" id="IPR008974">
    <property type="entry name" value="TRAF-like"/>
</dbReference>
<dbReference type="InParanoid" id="A0A4W3IV91"/>
<dbReference type="Gene3D" id="2.60.120.200">
    <property type="match status" value="1"/>
</dbReference>
<dbReference type="SUPFAM" id="SSF49899">
    <property type="entry name" value="Concanavalin A-like lectins/glucanases"/>
    <property type="match status" value="1"/>
</dbReference>
<evidence type="ECO:0000259" key="3">
    <source>
        <dbReference type="PROSITE" id="PS50060"/>
    </source>
</evidence>
<dbReference type="PROSITE" id="PS50060">
    <property type="entry name" value="MAM_2"/>
    <property type="match status" value="1"/>
</dbReference>
<keyword evidence="1 2" id="KW-0482">Metalloprotease</keyword>
<dbReference type="GO" id="GO:0016020">
    <property type="term" value="C:membrane"/>
    <property type="evidence" value="ECO:0007669"/>
    <property type="project" value="InterPro"/>
</dbReference>
<dbReference type="Gene3D" id="3.40.390.10">
    <property type="entry name" value="Collagenase (Catalytic Domain)"/>
    <property type="match status" value="1"/>
</dbReference>
<feature type="binding site" evidence="1">
    <location>
        <position position="146"/>
    </location>
    <ligand>
        <name>Zn(2+)</name>
        <dbReference type="ChEBI" id="CHEBI:29105"/>
        <note>catalytic</note>
    </ligand>
</feature>
<feature type="domain" description="MAM" evidence="3">
    <location>
        <begin position="247"/>
        <end position="404"/>
    </location>
</feature>
<keyword evidence="1 2" id="KW-0862">Zinc</keyword>
<dbReference type="Proteomes" id="UP000314986">
    <property type="component" value="Unassembled WGS sequence"/>
</dbReference>
<dbReference type="GO" id="GO:0008270">
    <property type="term" value="F:zinc ion binding"/>
    <property type="evidence" value="ECO:0007669"/>
    <property type="project" value="UniProtKB-UniRule"/>
</dbReference>
<dbReference type="Pfam" id="PF22486">
    <property type="entry name" value="MATH_2"/>
    <property type="match status" value="1"/>
</dbReference>
<organism evidence="5 6">
    <name type="scientific">Callorhinchus milii</name>
    <name type="common">Ghost shark</name>
    <dbReference type="NCBI Taxonomy" id="7868"/>
    <lineage>
        <taxon>Eukaryota</taxon>
        <taxon>Metazoa</taxon>
        <taxon>Chordata</taxon>
        <taxon>Craniata</taxon>
        <taxon>Vertebrata</taxon>
        <taxon>Chondrichthyes</taxon>
        <taxon>Holocephali</taxon>
        <taxon>Chimaeriformes</taxon>
        <taxon>Callorhinchidae</taxon>
        <taxon>Callorhinchus</taxon>
    </lineage>
</organism>
<dbReference type="Pfam" id="PF01400">
    <property type="entry name" value="Astacin"/>
    <property type="match status" value="1"/>
</dbReference>
<dbReference type="InterPro" id="IPR000998">
    <property type="entry name" value="MAM_dom"/>
</dbReference>
<dbReference type="SUPFAM" id="SSF49599">
    <property type="entry name" value="TRAF domain-like"/>
    <property type="match status" value="1"/>
</dbReference>
<dbReference type="SMART" id="SM00137">
    <property type="entry name" value="MAM"/>
    <property type="match status" value="1"/>
</dbReference>
<dbReference type="InterPro" id="IPR006026">
    <property type="entry name" value="Peptidase_Metallo"/>
</dbReference>
<dbReference type="GeneTree" id="ENSGT00950000183111"/>
<comment type="cofactor">
    <cofactor evidence="1 2">
        <name>Zn(2+)</name>
        <dbReference type="ChEBI" id="CHEBI:29105"/>
    </cofactor>
    <text evidence="1 2">Binds 1 zinc ion per subunit.</text>
</comment>
<dbReference type="GO" id="GO:0004222">
    <property type="term" value="F:metalloendopeptidase activity"/>
    <property type="evidence" value="ECO:0007669"/>
    <property type="project" value="UniProtKB-UniRule"/>
</dbReference>
<sequence>LVPERIHFKILTLVFKSIHSSAPPDLFDLFSPHNSTRCLCSSGSGLLLVPQVLRSTLGDRALSHCAPRLWNSLPHSLQLGIKGLIMKAFEQYRLKTCIDFKPWCSGTCWSFIGNQQRGKQNVSLQLSCNEIGIVEHEILHFLGMIHEQSRDDRDDYITVIWDQIQTDKVHNFNKFSATLMSKLNVPYDYMSVMHYGGTAYSKDNNLTILTKIPEFNMLIGQRMELSDQDVQKVNQLYNCTSSLTFLDSCDFEEPNICSMVHSSASVIAWRHIRRETNYNKGNKCFGNFMYFDTSTGNIGDRGFLKTRTYLPKRTFQCLQFYYYKNGSEEDQLNVWVKIYDKINRRVNSTNVQTIGEFGFWQLHHISLNATRPFRIVFEGVKGSNNSSGGISIDNVNLSETKCPTHMWHITDFNRLLRTSPSGKDGRIFSPKYYSSDGYAFQIVLFVNGTKHIPYHLSVFLFLISGLYDNSLQWPCPWKQVTISLMDQHPDIRHRMSNQRSIIMDPEDVIDTGNQTFARWDRPDKVGTRIKGPDGIEYRIGEGKGSSMYISHQRLRSRDFIKEGNVFFLLTWEGTILYLCSKPNVSVLCVDFECQNGGVCIVANGKPVCRYCTLFITSNILFHRLVNR</sequence>
<evidence type="ECO:0000313" key="6">
    <source>
        <dbReference type="Proteomes" id="UP000314986"/>
    </source>
</evidence>
<reference evidence="5" key="4">
    <citation type="submission" date="2025-08" db="UniProtKB">
        <authorList>
            <consortium name="Ensembl"/>
        </authorList>
    </citation>
    <scope>IDENTIFICATION</scope>
</reference>
<keyword evidence="1 2" id="KW-0378">Hydrolase</keyword>
<feature type="binding site" evidence="1">
    <location>
        <position position="136"/>
    </location>
    <ligand>
        <name>Zn(2+)</name>
        <dbReference type="ChEBI" id="CHEBI:29105"/>
        <note>catalytic</note>
    </ligand>
</feature>
<evidence type="ECO:0000313" key="5">
    <source>
        <dbReference type="Ensembl" id="ENSCMIP00000024570.1"/>
    </source>
</evidence>
<keyword evidence="6" id="KW-1185">Reference proteome</keyword>
<proteinExistence type="predicted"/>
<dbReference type="Gene3D" id="2.60.210.10">
    <property type="entry name" value="Apoptosis, Tumor Necrosis Factor Receptor Associated Protein 2, Chain A"/>
    <property type="match status" value="1"/>
</dbReference>
<reference evidence="6" key="2">
    <citation type="journal article" date="2007" name="PLoS Biol.">
        <title>Survey sequencing and comparative analysis of the elephant shark (Callorhinchus milii) genome.</title>
        <authorList>
            <person name="Venkatesh B."/>
            <person name="Kirkness E.F."/>
            <person name="Loh Y.H."/>
            <person name="Halpern A.L."/>
            <person name="Lee A.P."/>
            <person name="Johnson J."/>
            <person name="Dandona N."/>
            <person name="Viswanathan L.D."/>
            <person name="Tay A."/>
            <person name="Venter J.C."/>
            <person name="Strausberg R.L."/>
            <person name="Brenner S."/>
        </authorList>
    </citation>
    <scope>NUCLEOTIDE SEQUENCE [LARGE SCALE GENOMIC DNA]</scope>
</reference>
<dbReference type="GO" id="GO:0006508">
    <property type="term" value="P:proteolysis"/>
    <property type="evidence" value="ECO:0007669"/>
    <property type="project" value="UniProtKB-KW"/>
</dbReference>
<dbReference type="EC" id="3.4.24.-" evidence="2"/>
<dbReference type="InterPro" id="IPR001506">
    <property type="entry name" value="Peptidase_M12A"/>
</dbReference>
<feature type="domain" description="Peptidase M12A" evidence="4">
    <location>
        <begin position="51"/>
        <end position="240"/>
    </location>
</feature>
<dbReference type="PANTHER" id="PTHR10127">
    <property type="entry name" value="DISCOIDIN, CUB, EGF, LAMININ , AND ZINC METALLOPROTEASE DOMAIN CONTAINING"/>
    <property type="match status" value="1"/>
</dbReference>
<dbReference type="InterPro" id="IPR024079">
    <property type="entry name" value="MetalloPept_cat_dom_sf"/>
</dbReference>
<dbReference type="Ensembl" id="ENSCMIT00000024979.1">
    <property type="protein sequence ID" value="ENSCMIP00000024570.1"/>
    <property type="gene ID" value="ENSCMIG00000010888.1"/>
</dbReference>
<dbReference type="Pfam" id="PF00629">
    <property type="entry name" value="MAM"/>
    <property type="match status" value="1"/>
</dbReference>
<dbReference type="PANTHER" id="PTHR10127:SF814">
    <property type="entry name" value="MEPRIN A SUBUNIT BETA"/>
    <property type="match status" value="1"/>
</dbReference>
<evidence type="ECO:0000256" key="1">
    <source>
        <dbReference type="PROSITE-ProRule" id="PRU01211"/>
    </source>
</evidence>
<feature type="binding site" evidence="1">
    <location>
        <position position="140"/>
    </location>
    <ligand>
        <name>Zn(2+)</name>
        <dbReference type="ChEBI" id="CHEBI:29105"/>
        <note>catalytic</note>
    </ligand>
</feature>
<protein>
    <recommendedName>
        <fullName evidence="2">Metalloendopeptidase</fullName>
        <ecNumber evidence="2">3.4.24.-</ecNumber>
    </recommendedName>
</protein>
<dbReference type="InterPro" id="IPR013320">
    <property type="entry name" value="ConA-like_dom_sf"/>
</dbReference>
<keyword evidence="1 2" id="KW-0479">Metal-binding</keyword>
<dbReference type="PROSITE" id="PS51864">
    <property type="entry name" value="ASTACIN"/>
    <property type="match status" value="1"/>
</dbReference>
<dbReference type="STRING" id="7868.ENSCMIP00000024570"/>
<name>A0A4W3IV91_CALMI</name>
<reference evidence="6" key="1">
    <citation type="journal article" date="2006" name="Science">
        <title>Ancient noncoding elements conserved in the human genome.</title>
        <authorList>
            <person name="Venkatesh B."/>
            <person name="Kirkness E.F."/>
            <person name="Loh Y.H."/>
            <person name="Halpern A.L."/>
            <person name="Lee A.P."/>
            <person name="Johnson J."/>
            <person name="Dandona N."/>
            <person name="Viswanathan L.D."/>
            <person name="Tay A."/>
            <person name="Venter J.C."/>
            <person name="Strausberg R.L."/>
            <person name="Brenner S."/>
        </authorList>
    </citation>
    <scope>NUCLEOTIDE SEQUENCE [LARGE SCALE GENOMIC DNA]</scope>
</reference>
<comment type="caution">
    <text evidence="1">Lacks conserved residue(s) required for the propagation of feature annotation.</text>
</comment>
<dbReference type="FunFam" id="2.60.210.10:FF:000009">
    <property type="entry name" value="Meprin A subunit"/>
    <property type="match status" value="1"/>
</dbReference>
<evidence type="ECO:0000256" key="2">
    <source>
        <dbReference type="RuleBase" id="RU361183"/>
    </source>
</evidence>
<dbReference type="OMA" id="VYCTRKR"/>
<reference evidence="5" key="5">
    <citation type="submission" date="2025-09" db="UniProtKB">
        <authorList>
            <consortium name="Ensembl"/>
        </authorList>
    </citation>
    <scope>IDENTIFICATION</scope>
</reference>
<dbReference type="SUPFAM" id="SSF55486">
    <property type="entry name" value="Metalloproteases ('zincins'), catalytic domain"/>
    <property type="match status" value="1"/>
</dbReference>
<feature type="active site" evidence="1">
    <location>
        <position position="137"/>
    </location>
</feature>
<dbReference type="CDD" id="cd06263">
    <property type="entry name" value="MAM"/>
    <property type="match status" value="1"/>
</dbReference>
<dbReference type="PRINTS" id="PR00480">
    <property type="entry name" value="ASTACIN"/>
</dbReference>
<keyword evidence="1 2" id="KW-0645">Protease</keyword>
<dbReference type="PRINTS" id="PR00020">
    <property type="entry name" value="MAMDOMAIN"/>
</dbReference>
<dbReference type="SMART" id="SM00235">
    <property type="entry name" value="ZnMc"/>
    <property type="match status" value="1"/>
</dbReference>